<comment type="caution">
    <text evidence="1">The sequence shown here is derived from an EMBL/GenBank/DDBJ whole genome shotgun (WGS) entry which is preliminary data.</text>
</comment>
<reference evidence="1 2" key="1">
    <citation type="submission" date="2008-09" db="EMBL/GenBank/DDBJ databases">
        <authorList>
            <person name="Fulton L."/>
            <person name="Clifton S."/>
            <person name="Fulton B."/>
            <person name="Xu J."/>
            <person name="Minx P."/>
            <person name="Pepin K.H."/>
            <person name="Johnson M."/>
            <person name="Thiruvilangam P."/>
            <person name="Bhonagiri V."/>
            <person name="Nash W.E."/>
            <person name="Mardis E.R."/>
            <person name="Wilson R.K."/>
        </authorList>
    </citation>
    <scope>NUCLEOTIDE SEQUENCE [LARGE SCALE GENOMIC DNA]</scope>
    <source>
        <strain evidence="1 2">DSM 13275</strain>
    </source>
</reference>
<evidence type="ECO:0000313" key="2">
    <source>
        <dbReference type="Proteomes" id="UP000003178"/>
    </source>
</evidence>
<dbReference type="OrthoDB" id="3035544at2"/>
<dbReference type="HOGENOM" id="CLU_3134098_0_0_9"/>
<dbReference type="Proteomes" id="UP000003178">
    <property type="component" value="Unassembled WGS sequence"/>
</dbReference>
<protein>
    <submittedName>
        <fullName evidence="1">Uncharacterized protein</fullName>
    </submittedName>
</protein>
<keyword evidence="2" id="KW-1185">Reference proteome</keyword>
<evidence type="ECO:0000313" key="1">
    <source>
        <dbReference type="EMBL" id="EEA86037.1"/>
    </source>
</evidence>
<dbReference type="RefSeq" id="WP_006439297.1">
    <property type="nucleotide sequence ID" value="NZ_DS995355.1"/>
</dbReference>
<dbReference type="STRING" id="500633.CLOHIR_00375"/>
<name>B6FWX6_PEPHT</name>
<gene>
    <name evidence="1" type="ORF">CLOHIR_00375</name>
</gene>
<proteinExistence type="predicted"/>
<dbReference type="AlphaFoldDB" id="B6FWX6"/>
<sequence>MYAHYINRGHRLDELINMSYVDKLFYLASMRVEEDKKIEFYNAFLGGGE</sequence>
<dbReference type="EMBL" id="ABWP01000011">
    <property type="protein sequence ID" value="EEA86037.1"/>
    <property type="molecule type" value="Genomic_DNA"/>
</dbReference>
<accession>B6FWX6</accession>
<reference evidence="1 2" key="2">
    <citation type="submission" date="2008-10" db="EMBL/GenBank/DDBJ databases">
        <title>Draft genome sequence of Clostridium hiranonis (DSM 13275).</title>
        <authorList>
            <person name="Sudarsanam P."/>
            <person name="Ley R."/>
            <person name="Guruge J."/>
            <person name="Turnbaugh P.J."/>
            <person name="Mahowald M."/>
            <person name="Liep D."/>
            <person name="Gordon J."/>
        </authorList>
    </citation>
    <scope>NUCLEOTIDE SEQUENCE [LARGE SCALE GENOMIC DNA]</scope>
    <source>
        <strain evidence="1 2">DSM 13275</strain>
    </source>
</reference>
<organism evidence="1 2">
    <name type="scientific">Peptacetobacter hiranonis (strain DSM 13275 / JCM 10541 / KCTC 15199 / TO-931)</name>
    <name type="common">Clostridium hiranonis</name>
    <dbReference type="NCBI Taxonomy" id="500633"/>
    <lineage>
        <taxon>Bacteria</taxon>
        <taxon>Bacillati</taxon>
        <taxon>Bacillota</taxon>
        <taxon>Clostridia</taxon>
        <taxon>Peptostreptococcales</taxon>
        <taxon>Peptostreptococcaceae</taxon>
        <taxon>Peptacetobacter</taxon>
    </lineage>
</organism>